<dbReference type="STRING" id="1797197.A2Y75_01900"/>
<reference evidence="2 3" key="1">
    <citation type="journal article" date="2016" name="Nat. Commun.">
        <title>Thousands of microbial genomes shed light on interconnected biogeochemical processes in an aquifer system.</title>
        <authorList>
            <person name="Anantharaman K."/>
            <person name="Brown C.T."/>
            <person name="Hug L.A."/>
            <person name="Sharon I."/>
            <person name="Castelle C.J."/>
            <person name="Probst A.J."/>
            <person name="Thomas B.C."/>
            <person name="Singh A."/>
            <person name="Wilkins M.J."/>
            <person name="Karaoz U."/>
            <person name="Brodie E.L."/>
            <person name="Williams K.H."/>
            <person name="Hubbard S.S."/>
            <person name="Banfield J.F."/>
        </authorList>
    </citation>
    <scope>NUCLEOTIDE SEQUENCE [LARGE SCALE GENOMIC DNA]</scope>
</reference>
<evidence type="ECO:0000259" key="1">
    <source>
        <dbReference type="Pfam" id="PF18765"/>
    </source>
</evidence>
<proteinExistence type="predicted"/>
<dbReference type="SUPFAM" id="SSF81301">
    <property type="entry name" value="Nucleotidyltransferase"/>
    <property type="match status" value="1"/>
</dbReference>
<dbReference type="InterPro" id="IPR036390">
    <property type="entry name" value="WH_DNA-bd_sf"/>
</dbReference>
<dbReference type="InterPro" id="IPR041633">
    <property type="entry name" value="Polbeta"/>
</dbReference>
<dbReference type="Pfam" id="PF18765">
    <property type="entry name" value="Polbeta"/>
    <property type="match status" value="1"/>
</dbReference>
<dbReference type="CDD" id="cd05403">
    <property type="entry name" value="NT_KNTase_like"/>
    <property type="match status" value="1"/>
</dbReference>
<sequence length="208" mass="23543">MRFHEALDDILSSRIKVRILRLFSRTKGSYSGREVARLIDYSHNPTIQALKELEVQGLLRKRSVGASNEYTLNEDHLLVGGMLLDAFDVERNALLEIVKIFERQIGKDFERAIIFGSVAKGEERLDSDVDVLIIIRDGADFKAAEGKVSEATNLAMAASGNPVSPVLVAKNEYEKKKNAKNKKGMWRDIFDRHDTITYTKEDIRAYGR</sequence>
<accession>A0A1F2WNA2</accession>
<protein>
    <recommendedName>
        <fullName evidence="1">Polymerase beta nucleotidyltransferase domain-containing protein</fullName>
    </recommendedName>
</protein>
<dbReference type="Proteomes" id="UP000177876">
    <property type="component" value="Unassembled WGS sequence"/>
</dbReference>
<dbReference type="InterPro" id="IPR043519">
    <property type="entry name" value="NT_sf"/>
</dbReference>
<name>A0A1F2WNA2_9ACTN</name>
<dbReference type="SUPFAM" id="SSF46785">
    <property type="entry name" value="Winged helix' DNA-binding domain"/>
    <property type="match status" value="1"/>
</dbReference>
<feature type="domain" description="Polymerase beta nucleotidyltransferase" evidence="1">
    <location>
        <begin position="97"/>
        <end position="143"/>
    </location>
</feature>
<organism evidence="2 3">
    <name type="scientific">Candidatus Solincola sediminis</name>
    <dbReference type="NCBI Taxonomy" id="1797199"/>
    <lineage>
        <taxon>Bacteria</taxon>
        <taxon>Bacillati</taxon>
        <taxon>Actinomycetota</taxon>
        <taxon>Candidatus Geothermincolia</taxon>
        <taxon>Candidatus Geothermincolales</taxon>
        <taxon>Candidatus Geothermincolaceae</taxon>
        <taxon>Candidatus Solincola</taxon>
    </lineage>
</organism>
<comment type="caution">
    <text evidence="2">The sequence shown here is derived from an EMBL/GenBank/DDBJ whole genome shotgun (WGS) entry which is preliminary data.</text>
</comment>
<dbReference type="Gene3D" id="3.30.460.10">
    <property type="entry name" value="Beta Polymerase, domain 2"/>
    <property type="match status" value="1"/>
</dbReference>
<evidence type="ECO:0000313" key="3">
    <source>
        <dbReference type="Proteomes" id="UP000177876"/>
    </source>
</evidence>
<dbReference type="PANTHER" id="PTHR33933">
    <property type="entry name" value="NUCLEOTIDYLTRANSFERASE"/>
    <property type="match status" value="1"/>
</dbReference>
<dbReference type="InterPro" id="IPR036388">
    <property type="entry name" value="WH-like_DNA-bd_sf"/>
</dbReference>
<dbReference type="EMBL" id="MELK01000024">
    <property type="protein sequence ID" value="OFW58324.1"/>
    <property type="molecule type" value="Genomic_DNA"/>
</dbReference>
<dbReference type="Gene3D" id="1.10.10.10">
    <property type="entry name" value="Winged helix-like DNA-binding domain superfamily/Winged helix DNA-binding domain"/>
    <property type="match status" value="1"/>
</dbReference>
<gene>
    <name evidence="2" type="ORF">A2Y75_01900</name>
</gene>
<dbReference type="PANTHER" id="PTHR33933:SF1">
    <property type="entry name" value="PROTEIN ADENYLYLTRANSFERASE MNTA-RELATED"/>
    <property type="match status" value="1"/>
</dbReference>
<dbReference type="AlphaFoldDB" id="A0A1F2WNA2"/>
<dbReference type="InterPro" id="IPR052548">
    <property type="entry name" value="Type_VII_TA_antitoxin"/>
</dbReference>
<evidence type="ECO:0000313" key="2">
    <source>
        <dbReference type="EMBL" id="OFW58324.1"/>
    </source>
</evidence>